<dbReference type="EC" id="2.7.13.3" evidence="2"/>
<reference evidence="14" key="1">
    <citation type="submission" date="2018-05" db="EMBL/GenBank/DDBJ databases">
        <title>Complete Genome Sequence of Methylobacterium sp. 17SD2-17.</title>
        <authorList>
            <person name="Srinivasan S."/>
        </authorList>
    </citation>
    <scope>NUCLEOTIDE SEQUENCE [LARGE SCALE GENOMIC DNA]</scope>
    <source>
        <strain evidence="14">17SD2-17</strain>
    </source>
</reference>
<dbReference type="InterPro" id="IPR001789">
    <property type="entry name" value="Sig_transdc_resp-reg_receiver"/>
</dbReference>
<keyword evidence="5" id="KW-0547">Nucleotide-binding</keyword>
<gene>
    <name evidence="13" type="ORF">DK389_28980</name>
</gene>
<keyword evidence="6 13" id="KW-0418">Kinase</keyword>
<dbReference type="PANTHER" id="PTHR43065:SF46">
    <property type="entry name" value="C4-DICARBOXYLATE TRANSPORT SENSOR PROTEIN DCTB"/>
    <property type="match status" value="1"/>
</dbReference>
<comment type="catalytic activity">
    <reaction evidence="1">
        <text>ATP + protein L-histidine = ADP + protein N-phospho-L-histidine.</text>
        <dbReference type="EC" id="2.7.13.3"/>
    </reaction>
</comment>
<dbReference type="InterPro" id="IPR005467">
    <property type="entry name" value="His_kinase_dom"/>
</dbReference>
<evidence type="ECO:0000256" key="10">
    <source>
        <dbReference type="SAM" id="Coils"/>
    </source>
</evidence>
<evidence type="ECO:0000256" key="1">
    <source>
        <dbReference type="ARBA" id="ARBA00000085"/>
    </source>
</evidence>
<dbReference type="PANTHER" id="PTHR43065">
    <property type="entry name" value="SENSOR HISTIDINE KINASE"/>
    <property type="match status" value="1"/>
</dbReference>
<dbReference type="Gene3D" id="1.10.287.130">
    <property type="match status" value="1"/>
</dbReference>
<sequence>MDTSLEGAVAPLRILLLEDSDLDAELLSAVLDDARLSCEIERVMTRNAFSGATARRQHDIILADYVLPTFDGLSALAIARENCPETPFVFVSGTLGEDVAVEALKNGATDYVTKQRLDRLPRAIVRALAEARAHAERRAAEQALRELNETLEARVVERTRELADANAALQNQITERERIEEALRQAQRLEAVGQLTSGVAHDFNNLLTVIAGNIEFLEQAVSDDRSRRRLDMMRGAAERGARLTAQLLAFSRRQRLEPVPVQLNRTVASMRDLLQSSIGGAVRIEMTLQPDLWPALVDATQIELIILNLAINARDAMAVGGSLTIETANVHLTSEPRRPEEPPPGDYAMVAVSDTGTGIPPDVLQRVFEPFFTTKEVGKGSGLGLAQVYGFAKQSGGGVQIDTVPGEGTTVRVYLPRVAAGTEAGDRPRVEVDCTTIRRPGDKPALLVVDDDSAVREITATKLSEAGYEIREASSGLAAIQALEHDPCFDLVVVDFAMPGMNGAEVASVIRQRWPTIPVVFVTGYADRTKLTQAEEASEDRVVQKPFQHGELELKVAAALNARPAPGLKLVSNRRGL</sequence>
<dbReference type="KEGG" id="mets:DK389_28980"/>
<evidence type="ECO:0000256" key="7">
    <source>
        <dbReference type="ARBA" id="ARBA00022840"/>
    </source>
</evidence>
<dbReference type="Proteomes" id="UP000245926">
    <property type="component" value="Chromosome"/>
</dbReference>
<dbReference type="SMART" id="SM00387">
    <property type="entry name" value="HATPase_c"/>
    <property type="match status" value="1"/>
</dbReference>
<evidence type="ECO:0000256" key="8">
    <source>
        <dbReference type="ARBA" id="ARBA00023012"/>
    </source>
</evidence>
<dbReference type="InterPro" id="IPR003594">
    <property type="entry name" value="HATPase_dom"/>
</dbReference>
<dbReference type="InterPro" id="IPR011006">
    <property type="entry name" value="CheY-like_superfamily"/>
</dbReference>
<dbReference type="RefSeq" id="WP_109894977.1">
    <property type="nucleotide sequence ID" value="NZ_CP029550.1"/>
</dbReference>
<dbReference type="PROSITE" id="PS50110">
    <property type="entry name" value="RESPONSE_REGULATORY"/>
    <property type="match status" value="2"/>
</dbReference>
<dbReference type="OrthoDB" id="9796100at2"/>
<feature type="coiled-coil region" evidence="10">
    <location>
        <begin position="130"/>
        <end position="189"/>
    </location>
</feature>
<dbReference type="PROSITE" id="PS50109">
    <property type="entry name" value="HIS_KIN"/>
    <property type="match status" value="1"/>
</dbReference>
<dbReference type="CDD" id="cd00082">
    <property type="entry name" value="HisKA"/>
    <property type="match status" value="1"/>
</dbReference>
<accession>A0A2U8WE60</accession>
<protein>
    <recommendedName>
        <fullName evidence="2">histidine kinase</fullName>
        <ecNumber evidence="2">2.7.13.3</ecNumber>
    </recommendedName>
</protein>
<dbReference type="Pfam" id="PF02518">
    <property type="entry name" value="HATPase_c"/>
    <property type="match status" value="1"/>
</dbReference>
<dbReference type="CDD" id="cd00156">
    <property type="entry name" value="REC"/>
    <property type="match status" value="2"/>
</dbReference>
<evidence type="ECO:0000259" key="11">
    <source>
        <dbReference type="PROSITE" id="PS50109"/>
    </source>
</evidence>
<dbReference type="InterPro" id="IPR036097">
    <property type="entry name" value="HisK_dim/P_sf"/>
</dbReference>
<dbReference type="SUPFAM" id="SSF47384">
    <property type="entry name" value="Homodimeric domain of signal transducing histidine kinase"/>
    <property type="match status" value="1"/>
</dbReference>
<keyword evidence="10" id="KW-0175">Coiled coil</keyword>
<dbReference type="SMART" id="SM00448">
    <property type="entry name" value="REC"/>
    <property type="match status" value="2"/>
</dbReference>
<feature type="modified residue" description="4-aspartylphosphate" evidence="9">
    <location>
        <position position="495"/>
    </location>
</feature>
<evidence type="ECO:0000313" key="14">
    <source>
        <dbReference type="Proteomes" id="UP000245926"/>
    </source>
</evidence>
<evidence type="ECO:0000256" key="6">
    <source>
        <dbReference type="ARBA" id="ARBA00022777"/>
    </source>
</evidence>
<evidence type="ECO:0000256" key="2">
    <source>
        <dbReference type="ARBA" id="ARBA00012438"/>
    </source>
</evidence>
<evidence type="ECO:0000259" key="12">
    <source>
        <dbReference type="PROSITE" id="PS50110"/>
    </source>
</evidence>
<dbReference type="Pfam" id="PF00072">
    <property type="entry name" value="Response_reg"/>
    <property type="match status" value="2"/>
</dbReference>
<dbReference type="InterPro" id="IPR003661">
    <property type="entry name" value="HisK_dim/P_dom"/>
</dbReference>
<dbReference type="Gene3D" id="3.40.50.2300">
    <property type="match status" value="2"/>
</dbReference>
<dbReference type="SMART" id="SM00388">
    <property type="entry name" value="HisKA"/>
    <property type="match status" value="1"/>
</dbReference>
<keyword evidence="14" id="KW-1185">Reference proteome</keyword>
<evidence type="ECO:0000256" key="4">
    <source>
        <dbReference type="ARBA" id="ARBA00022679"/>
    </source>
</evidence>
<dbReference type="Pfam" id="PF00512">
    <property type="entry name" value="HisKA"/>
    <property type="match status" value="1"/>
</dbReference>
<dbReference type="SUPFAM" id="SSF55874">
    <property type="entry name" value="ATPase domain of HSP90 chaperone/DNA topoisomerase II/histidine kinase"/>
    <property type="match status" value="1"/>
</dbReference>
<feature type="domain" description="Response regulatory" evidence="12">
    <location>
        <begin position="445"/>
        <end position="560"/>
    </location>
</feature>
<proteinExistence type="predicted"/>
<name>A0A2U8WE60_9HYPH</name>
<organism evidence="13 14">
    <name type="scientific">Methylobacterium durans</name>
    <dbReference type="NCBI Taxonomy" id="2202825"/>
    <lineage>
        <taxon>Bacteria</taxon>
        <taxon>Pseudomonadati</taxon>
        <taxon>Pseudomonadota</taxon>
        <taxon>Alphaproteobacteria</taxon>
        <taxon>Hyphomicrobiales</taxon>
        <taxon>Methylobacteriaceae</taxon>
        <taxon>Methylobacterium</taxon>
    </lineage>
</organism>
<dbReference type="GO" id="GO:0005524">
    <property type="term" value="F:ATP binding"/>
    <property type="evidence" value="ECO:0007669"/>
    <property type="project" value="UniProtKB-KW"/>
</dbReference>
<dbReference type="AlphaFoldDB" id="A0A2U8WE60"/>
<dbReference type="GO" id="GO:0000155">
    <property type="term" value="F:phosphorelay sensor kinase activity"/>
    <property type="evidence" value="ECO:0007669"/>
    <property type="project" value="InterPro"/>
</dbReference>
<dbReference type="Gene3D" id="3.30.565.10">
    <property type="entry name" value="Histidine kinase-like ATPase, C-terminal domain"/>
    <property type="match status" value="1"/>
</dbReference>
<keyword evidence="7" id="KW-0067">ATP-binding</keyword>
<feature type="domain" description="Histidine kinase" evidence="11">
    <location>
        <begin position="198"/>
        <end position="419"/>
    </location>
</feature>
<evidence type="ECO:0000256" key="9">
    <source>
        <dbReference type="PROSITE-ProRule" id="PRU00169"/>
    </source>
</evidence>
<dbReference type="InterPro" id="IPR004358">
    <property type="entry name" value="Sig_transdc_His_kin-like_C"/>
</dbReference>
<dbReference type="SUPFAM" id="SSF52172">
    <property type="entry name" value="CheY-like"/>
    <property type="match status" value="2"/>
</dbReference>
<dbReference type="PRINTS" id="PR00344">
    <property type="entry name" value="BCTRLSENSOR"/>
</dbReference>
<evidence type="ECO:0000313" key="13">
    <source>
        <dbReference type="EMBL" id="AWN43818.1"/>
    </source>
</evidence>
<dbReference type="InterPro" id="IPR036890">
    <property type="entry name" value="HATPase_C_sf"/>
</dbReference>
<keyword evidence="3 9" id="KW-0597">Phosphoprotein</keyword>
<evidence type="ECO:0000256" key="3">
    <source>
        <dbReference type="ARBA" id="ARBA00022553"/>
    </source>
</evidence>
<evidence type="ECO:0000256" key="5">
    <source>
        <dbReference type="ARBA" id="ARBA00022741"/>
    </source>
</evidence>
<dbReference type="EMBL" id="CP029550">
    <property type="protein sequence ID" value="AWN43818.1"/>
    <property type="molecule type" value="Genomic_DNA"/>
</dbReference>
<feature type="modified residue" description="4-aspartylphosphate" evidence="9">
    <location>
        <position position="64"/>
    </location>
</feature>
<feature type="domain" description="Response regulatory" evidence="12">
    <location>
        <begin position="13"/>
        <end position="129"/>
    </location>
</feature>
<keyword evidence="8" id="KW-0902">Two-component regulatory system</keyword>
<keyword evidence="4" id="KW-0808">Transferase</keyword>